<feature type="compositionally biased region" description="Basic and acidic residues" evidence="1">
    <location>
        <begin position="56"/>
        <end position="71"/>
    </location>
</feature>
<comment type="caution">
    <text evidence="2">The sequence shown here is derived from an EMBL/GenBank/DDBJ whole genome shotgun (WGS) entry which is preliminary data.</text>
</comment>
<feature type="region of interest" description="Disordered" evidence="1">
    <location>
        <begin position="46"/>
        <end position="71"/>
    </location>
</feature>
<accession>A0A8S0XRS3</accession>
<dbReference type="EMBL" id="CACVBS010000043">
    <property type="protein sequence ID" value="CAA7264246.1"/>
    <property type="molecule type" value="Genomic_DNA"/>
</dbReference>
<feature type="non-terminal residue" evidence="2">
    <location>
        <position position="149"/>
    </location>
</feature>
<dbReference type="Proteomes" id="UP000467700">
    <property type="component" value="Unassembled WGS sequence"/>
</dbReference>
<gene>
    <name evidence="2" type="ORF">AAE3_LOCUS6446</name>
</gene>
<sequence length="149" mass="16807">HERTAPVPPLRWARDVRPGYGHVGPECRRSVVHNPLRHRQVVLPSVRGRHAPAGRSYEERSHRQGREVTQRADKSSDIVLLRHSLCGRDVKAVVEAGAYQHRHVQGHQHSLRLPAQPATGDTIQRACLCFEVSTSTEHEIVPTLVLRIL</sequence>
<evidence type="ECO:0000313" key="2">
    <source>
        <dbReference type="EMBL" id="CAA7264246.1"/>
    </source>
</evidence>
<evidence type="ECO:0000313" key="3">
    <source>
        <dbReference type="Proteomes" id="UP000467700"/>
    </source>
</evidence>
<proteinExistence type="predicted"/>
<name>A0A8S0XRS3_CYCAE</name>
<feature type="non-terminal residue" evidence="2">
    <location>
        <position position="1"/>
    </location>
</feature>
<organism evidence="2 3">
    <name type="scientific">Cyclocybe aegerita</name>
    <name type="common">Black poplar mushroom</name>
    <name type="synonym">Agrocybe aegerita</name>
    <dbReference type="NCBI Taxonomy" id="1973307"/>
    <lineage>
        <taxon>Eukaryota</taxon>
        <taxon>Fungi</taxon>
        <taxon>Dikarya</taxon>
        <taxon>Basidiomycota</taxon>
        <taxon>Agaricomycotina</taxon>
        <taxon>Agaricomycetes</taxon>
        <taxon>Agaricomycetidae</taxon>
        <taxon>Agaricales</taxon>
        <taxon>Agaricineae</taxon>
        <taxon>Bolbitiaceae</taxon>
        <taxon>Cyclocybe</taxon>
    </lineage>
</organism>
<keyword evidence="3" id="KW-1185">Reference proteome</keyword>
<reference evidence="2 3" key="1">
    <citation type="submission" date="2020-01" db="EMBL/GenBank/DDBJ databases">
        <authorList>
            <person name="Gupta K D."/>
        </authorList>
    </citation>
    <scope>NUCLEOTIDE SEQUENCE [LARGE SCALE GENOMIC DNA]</scope>
</reference>
<dbReference type="AlphaFoldDB" id="A0A8S0XRS3"/>
<protein>
    <submittedName>
        <fullName evidence="2">Uncharacterized protein</fullName>
    </submittedName>
</protein>
<evidence type="ECO:0000256" key="1">
    <source>
        <dbReference type="SAM" id="MobiDB-lite"/>
    </source>
</evidence>